<dbReference type="AlphaFoldDB" id="A0A0E9RSK8"/>
<sequence>MAVMNAQKTAQVVSYPR</sequence>
<reference evidence="1" key="1">
    <citation type="submission" date="2014-11" db="EMBL/GenBank/DDBJ databases">
        <authorList>
            <person name="Amaro Gonzalez C."/>
        </authorList>
    </citation>
    <scope>NUCLEOTIDE SEQUENCE</scope>
</reference>
<reference evidence="1" key="2">
    <citation type="journal article" date="2015" name="Fish Shellfish Immunol.">
        <title>Early steps in the European eel (Anguilla anguilla)-Vibrio vulnificus interaction in the gills: Role of the RtxA13 toxin.</title>
        <authorList>
            <person name="Callol A."/>
            <person name="Pajuelo D."/>
            <person name="Ebbesson L."/>
            <person name="Teles M."/>
            <person name="MacKenzie S."/>
            <person name="Amaro C."/>
        </authorList>
    </citation>
    <scope>NUCLEOTIDE SEQUENCE</scope>
</reference>
<accession>A0A0E9RSK8</accession>
<name>A0A0E9RSK8_ANGAN</name>
<dbReference type="EMBL" id="GBXM01076428">
    <property type="protein sequence ID" value="JAH32149.1"/>
    <property type="molecule type" value="Transcribed_RNA"/>
</dbReference>
<proteinExistence type="predicted"/>
<evidence type="ECO:0000313" key="1">
    <source>
        <dbReference type="EMBL" id="JAH32149.1"/>
    </source>
</evidence>
<organism evidence="1">
    <name type="scientific">Anguilla anguilla</name>
    <name type="common">European freshwater eel</name>
    <name type="synonym">Muraena anguilla</name>
    <dbReference type="NCBI Taxonomy" id="7936"/>
    <lineage>
        <taxon>Eukaryota</taxon>
        <taxon>Metazoa</taxon>
        <taxon>Chordata</taxon>
        <taxon>Craniata</taxon>
        <taxon>Vertebrata</taxon>
        <taxon>Euteleostomi</taxon>
        <taxon>Actinopterygii</taxon>
        <taxon>Neopterygii</taxon>
        <taxon>Teleostei</taxon>
        <taxon>Anguilliformes</taxon>
        <taxon>Anguillidae</taxon>
        <taxon>Anguilla</taxon>
    </lineage>
</organism>
<protein>
    <submittedName>
        <fullName evidence="1">Uncharacterized protein</fullName>
    </submittedName>
</protein>